<protein>
    <submittedName>
        <fullName evidence="5">Glycosyl transferase</fullName>
    </submittedName>
</protein>
<dbReference type="EMBL" id="BMEQ01000007">
    <property type="protein sequence ID" value="GGG54890.1"/>
    <property type="molecule type" value="Genomic_DNA"/>
</dbReference>
<feature type="domain" description="Glycosyltransferase subfamily 4-like N-terminal" evidence="4">
    <location>
        <begin position="19"/>
        <end position="197"/>
    </location>
</feature>
<dbReference type="Gene3D" id="3.40.50.2000">
    <property type="entry name" value="Glycogen Phosphorylase B"/>
    <property type="match status" value="2"/>
</dbReference>
<gene>
    <name evidence="5" type="ORF">GCM10011374_17210</name>
</gene>
<evidence type="ECO:0000256" key="2">
    <source>
        <dbReference type="ARBA" id="ARBA00022679"/>
    </source>
</evidence>
<dbReference type="SUPFAM" id="SSF53756">
    <property type="entry name" value="UDP-Glycosyltransferase/glycogen phosphorylase"/>
    <property type="match status" value="1"/>
</dbReference>
<keyword evidence="6" id="KW-1185">Reference proteome</keyword>
<proteinExistence type="predicted"/>
<dbReference type="Pfam" id="PF13439">
    <property type="entry name" value="Glyco_transf_4"/>
    <property type="match status" value="1"/>
</dbReference>
<dbReference type="Proteomes" id="UP000638848">
    <property type="component" value="Unassembled WGS sequence"/>
</dbReference>
<evidence type="ECO:0000256" key="1">
    <source>
        <dbReference type="ARBA" id="ARBA00022676"/>
    </source>
</evidence>
<dbReference type="PANTHER" id="PTHR12526">
    <property type="entry name" value="GLYCOSYLTRANSFERASE"/>
    <property type="match status" value="1"/>
</dbReference>
<dbReference type="CDD" id="cd03801">
    <property type="entry name" value="GT4_PimA-like"/>
    <property type="match status" value="1"/>
</dbReference>
<evidence type="ECO:0000256" key="3">
    <source>
        <dbReference type="SAM" id="MobiDB-lite"/>
    </source>
</evidence>
<dbReference type="InterPro" id="IPR028098">
    <property type="entry name" value="Glyco_trans_4-like_N"/>
</dbReference>
<dbReference type="RefSeq" id="WP_188536242.1">
    <property type="nucleotide sequence ID" value="NZ_BMEQ01000007.1"/>
</dbReference>
<dbReference type="Pfam" id="PF13692">
    <property type="entry name" value="Glyco_trans_1_4"/>
    <property type="match status" value="1"/>
</dbReference>
<name>A0A917GR08_9MICC</name>
<evidence type="ECO:0000313" key="5">
    <source>
        <dbReference type="EMBL" id="GGG54890.1"/>
    </source>
</evidence>
<reference evidence="5" key="2">
    <citation type="submission" date="2020-09" db="EMBL/GenBank/DDBJ databases">
        <authorList>
            <person name="Sun Q."/>
            <person name="Zhou Y."/>
        </authorList>
    </citation>
    <scope>NUCLEOTIDE SEQUENCE</scope>
    <source>
        <strain evidence="5">CGMCC 1.12187</strain>
    </source>
</reference>
<keyword evidence="2 5" id="KW-0808">Transferase</keyword>
<organism evidence="5 6">
    <name type="scientific">Kocuria dechangensis</name>
    <dbReference type="NCBI Taxonomy" id="1176249"/>
    <lineage>
        <taxon>Bacteria</taxon>
        <taxon>Bacillati</taxon>
        <taxon>Actinomycetota</taxon>
        <taxon>Actinomycetes</taxon>
        <taxon>Micrococcales</taxon>
        <taxon>Micrococcaceae</taxon>
        <taxon>Kocuria</taxon>
    </lineage>
</organism>
<dbReference type="PANTHER" id="PTHR12526:SF600">
    <property type="entry name" value="GLYCOSYL TRANSFERASE GROUP 1"/>
    <property type="match status" value="1"/>
</dbReference>
<keyword evidence="1" id="KW-0328">Glycosyltransferase</keyword>
<accession>A0A917GR08</accession>
<evidence type="ECO:0000259" key="4">
    <source>
        <dbReference type="Pfam" id="PF13439"/>
    </source>
</evidence>
<dbReference type="AlphaFoldDB" id="A0A917GR08"/>
<feature type="region of interest" description="Disordered" evidence="3">
    <location>
        <begin position="392"/>
        <end position="414"/>
    </location>
</feature>
<comment type="caution">
    <text evidence="5">The sequence shown here is derived from an EMBL/GenBank/DDBJ whole genome shotgun (WGS) entry which is preliminary data.</text>
</comment>
<sequence>MRVAYVCADPGIPVFGTKGASVHVQEILRAWRARGAEVRLYATRLGADVTADLADVPVVHVPVPAAPAGDGADRAARVAARERAQAEAARRLAARVVADGADVVYERYSLFSTALAEATARLGVPGVLEVNAPLIDEQRVHRDLVDEAAARAALAAQVTAAERTACVSEPVARWVERAVPVPPGRVVVAPNGVNPERVGPCADASAQGPDTAPPVVVFVGTLKPWHGVEHLLRARAAATGDWRLRIVGDGPQRAPLEALAAELGVDVAFTGAVAPADVPALLADCAVAVAPYPATEDAADQYFSPLKLYEYAAAALPVVASRVGQIPSAVEDGVGGLLVEPSDPAALARAVDALVADPARRRAMGRAARRTAVEQRSWTAVLDRLLAGTAVGRPVGHHRRHPGEQGPAAAEVPA</sequence>
<reference evidence="5" key="1">
    <citation type="journal article" date="2014" name="Int. J. Syst. Evol. Microbiol.">
        <title>Complete genome sequence of Corynebacterium casei LMG S-19264T (=DSM 44701T), isolated from a smear-ripened cheese.</title>
        <authorList>
            <consortium name="US DOE Joint Genome Institute (JGI-PGF)"/>
            <person name="Walter F."/>
            <person name="Albersmeier A."/>
            <person name="Kalinowski J."/>
            <person name="Ruckert C."/>
        </authorList>
    </citation>
    <scope>NUCLEOTIDE SEQUENCE</scope>
    <source>
        <strain evidence="5">CGMCC 1.12187</strain>
    </source>
</reference>
<evidence type="ECO:0000313" key="6">
    <source>
        <dbReference type="Proteomes" id="UP000638848"/>
    </source>
</evidence>
<dbReference type="GO" id="GO:0016757">
    <property type="term" value="F:glycosyltransferase activity"/>
    <property type="evidence" value="ECO:0007669"/>
    <property type="project" value="UniProtKB-KW"/>
</dbReference>